<feature type="compositionally biased region" description="Polar residues" evidence="1">
    <location>
        <begin position="241"/>
        <end position="258"/>
    </location>
</feature>
<name>A0AAD9R1L7_ACRCE</name>
<comment type="caution">
    <text evidence="2">The sequence shown here is derived from an EMBL/GenBank/DDBJ whole genome shotgun (WGS) entry which is preliminary data.</text>
</comment>
<feature type="region of interest" description="Disordered" evidence="1">
    <location>
        <begin position="178"/>
        <end position="205"/>
    </location>
</feature>
<accession>A0AAD9R1L7</accession>
<reference evidence="2" key="1">
    <citation type="journal article" date="2023" name="G3 (Bethesda)">
        <title>Whole genome assembly and annotation of the endangered Caribbean coral Acropora cervicornis.</title>
        <authorList>
            <person name="Selwyn J.D."/>
            <person name="Vollmer S.V."/>
        </authorList>
    </citation>
    <scope>NUCLEOTIDE SEQUENCE</scope>
    <source>
        <strain evidence="2">K2</strain>
    </source>
</reference>
<dbReference type="EMBL" id="JARQWQ010000006">
    <property type="protein sequence ID" value="KAK2571453.1"/>
    <property type="molecule type" value="Genomic_DNA"/>
</dbReference>
<organism evidence="2 3">
    <name type="scientific">Acropora cervicornis</name>
    <name type="common">Staghorn coral</name>
    <dbReference type="NCBI Taxonomy" id="6130"/>
    <lineage>
        <taxon>Eukaryota</taxon>
        <taxon>Metazoa</taxon>
        <taxon>Cnidaria</taxon>
        <taxon>Anthozoa</taxon>
        <taxon>Hexacorallia</taxon>
        <taxon>Scleractinia</taxon>
        <taxon>Astrocoeniina</taxon>
        <taxon>Acroporidae</taxon>
        <taxon>Acropora</taxon>
    </lineage>
</organism>
<dbReference type="AlphaFoldDB" id="A0AAD9R1L7"/>
<evidence type="ECO:0000313" key="2">
    <source>
        <dbReference type="EMBL" id="KAK2571453.1"/>
    </source>
</evidence>
<evidence type="ECO:0000256" key="1">
    <source>
        <dbReference type="SAM" id="MobiDB-lite"/>
    </source>
</evidence>
<evidence type="ECO:0000313" key="3">
    <source>
        <dbReference type="Proteomes" id="UP001249851"/>
    </source>
</evidence>
<reference evidence="2" key="2">
    <citation type="journal article" date="2023" name="Science">
        <title>Genomic signatures of disease resistance in endangered staghorn corals.</title>
        <authorList>
            <person name="Vollmer S.V."/>
            <person name="Selwyn J.D."/>
            <person name="Despard B.A."/>
            <person name="Roesel C.L."/>
        </authorList>
    </citation>
    <scope>NUCLEOTIDE SEQUENCE</scope>
    <source>
        <strain evidence="2">K2</strain>
    </source>
</reference>
<gene>
    <name evidence="2" type="ORF">P5673_004048</name>
</gene>
<feature type="region of interest" description="Disordered" evidence="1">
    <location>
        <begin position="238"/>
        <end position="258"/>
    </location>
</feature>
<keyword evidence="3" id="KW-1185">Reference proteome</keyword>
<sequence length="258" mass="29133">MISLSVDKENGSPSGVHCEQKMSATASKPLLTFAAFLSWKEDDRSNYCKPSATKRLKKEPERVEKEVKVQVGIVTMKDGGLPVKRGVTLPVTVSPKSNSEDLLKKAVDKHNRFNNDLISSTLPSSYRLLYHDKSEVKTLPGSQEKRYREEIDKSYGRITFYLCSMYDYLDDLLCEDEDEEGLEDPNTPSHDNKNSPSLATEVQVTSSEKWKVDVRDIEEHADQCSMWLLDDEEQPCEIYGGTSSDVEKTTTVQELTGH</sequence>
<proteinExistence type="predicted"/>
<feature type="compositionally biased region" description="Polar residues" evidence="1">
    <location>
        <begin position="186"/>
        <end position="205"/>
    </location>
</feature>
<protein>
    <submittedName>
        <fullName evidence="2">Uncharacterized protein</fullName>
    </submittedName>
</protein>
<dbReference type="Proteomes" id="UP001249851">
    <property type="component" value="Unassembled WGS sequence"/>
</dbReference>